<reference evidence="2" key="1">
    <citation type="submission" date="2021-09" db="EMBL/GenBank/DDBJ databases">
        <authorList>
            <consortium name="AG Swart"/>
            <person name="Singh M."/>
            <person name="Singh A."/>
            <person name="Seah K."/>
            <person name="Emmerich C."/>
        </authorList>
    </citation>
    <scope>NUCLEOTIDE SEQUENCE</scope>
    <source>
        <strain evidence="2">ATCC30299</strain>
    </source>
</reference>
<accession>A0AAU9J3H8</accession>
<feature type="compositionally biased region" description="Polar residues" evidence="1">
    <location>
        <begin position="17"/>
        <end position="26"/>
    </location>
</feature>
<comment type="caution">
    <text evidence="2">The sequence shown here is derived from an EMBL/GenBank/DDBJ whole genome shotgun (WGS) entry which is preliminary data.</text>
</comment>
<evidence type="ECO:0000313" key="3">
    <source>
        <dbReference type="Proteomes" id="UP001162131"/>
    </source>
</evidence>
<dbReference type="Proteomes" id="UP001162131">
    <property type="component" value="Unassembled WGS sequence"/>
</dbReference>
<gene>
    <name evidence="2" type="ORF">BSTOLATCC_MIC15736</name>
</gene>
<name>A0AAU9J3H8_9CILI</name>
<protein>
    <submittedName>
        <fullName evidence="2">Uncharacterized protein</fullName>
    </submittedName>
</protein>
<evidence type="ECO:0000313" key="2">
    <source>
        <dbReference type="EMBL" id="CAG9316301.1"/>
    </source>
</evidence>
<evidence type="ECO:0000256" key="1">
    <source>
        <dbReference type="SAM" id="MobiDB-lite"/>
    </source>
</evidence>
<keyword evidence="3" id="KW-1185">Reference proteome</keyword>
<feature type="region of interest" description="Disordered" evidence="1">
    <location>
        <begin position="1"/>
        <end position="38"/>
    </location>
</feature>
<dbReference type="AlphaFoldDB" id="A0AAU9J3H8"/>
<dbReference type="EMBL" id="CAJZBQ010000015">
    <property type="protein sequence ID" value="CAG9316301.1"/>
    <property type="molecule type" value="Genomic_DNA"/>
</dbReference>
<organism evidence="2 3">
    <name type="scientific">Blepharisma stoltei</name>
    <dbReference type="NCBI Taxonomy" id="1481888"/>
    <lineage>
        <taxon>Eukaryota</taxon>
        <taxon>Sar</taxon>
        <taxon>Alveolata</taxon>
        <taxon>Ciliophora</taxon>
        <taxon>Postciliodesmatophora</taxon>
        <taxon>Heterotrichea</taxon>
        <taxon>Heterotrichida</taxon>
        <taxon>Blepharismidae</taxon>
        <taxon>Blepharisma</taxon>
    </lineage>
</organism>
<proteinExistence type="predicted"/>
<sequence length="267" mass="30653">MLNKGNAQTPVKAANMVSKTNSQRNSPAPDHYNDKRHIYNKSVSPGRFDYSSFEIPYKRYKEKTKKQKIILDISNEDARMKEIFTTESKFSALASHIITPKKQTNNISLDNKPFNRRKTDLMIQTNNYNGDAERKRATAAFFGDETDGIHKISNQLIIRFAKNQLKSMIHDPITGEVKEFRADREKLLPLGEHRQENVATKICESPPPSIRYELPKFGKKVPRNTIFNPLTGEIKEVDKMQNLSSDGMNKSMIPSFDWPSVKSNIIY</sequence>